<evidence type="ECO:0000313" key="2">
    <source>
        <dbReference type="Proteomes" id="UP000595933"/>
    </source>
</evidence>
<dbReference type="AlphaFoldDB" id="A0A9X7YR80"/>
<evidence type="ECO:0000313" key="1">
    <source>
        <dbReference type="EMBL" id="QQN50616.1"/>
    </source>
</evidence>
<organism evidence="1 2">
    <name type="scientific">Stutzerimonas balearica</name>
    <dbReference type="NCBI Taxonomy" id="74829"/>
    <lineage>
        <taxon>Bacteria</taxon>
        <taxon>Pseudomonadati</taxon>
        <taxon>Pseudomonadota</taxon>
        <taxon>Gammaproteobacteria</taxon>
        <taxon>Pseudomonadales</taxon>
        <taxon>Pseudomonadaceae</taxon>
        <taxon>Stutzerimonas</taxon>
    </lineage>
</organism>
<protein>
    <submittedName>
        <fullName evidence="1">Uncharacterized protein</fullName>
    </submittedName>
</protein>
<dbReference type="RefSeq" id="WP_169313167.1">
    <property type="nucleotide sequence ID" value="NZ_CP067013.1"/>
</dbReference>
<gene>
    <name evidence="1" type="ORF">I6H70_19125</name>
</gene>
<proteinExistence type="predicted"/>
<reference evidence="1 2" key="1">
    <citation type="submission" date="2020-12" db="EMBL/GenBank/DDBJ databases">
        <title>FDA dAtabase for Regulatory Grade micrObial Sequences (FDA-ARGOS): Supporting development and validation of Infectious Disease Dx tests.</title>
        <authorList>
            <person name="Sproer C."/>
            <person name="Gronow S."/>
            <person name="Severitt S."/>
            <person name="Schroder I."/>
            <person name="Tallon L."/>
            <person name="Sadzewicz L."/>
            <person name="Zhao X."/>
            <person name="Boylan J."/>
            <person name="Ott S."/>
            <person name="Bowen H."/>
            <person name="Vavikolanu K."/>
            <person name="Mehta A."/>
            <person name="Aluvathingal J."/>
            <person name="Nadendla S."/>
            <person name="Lowell S."/>
            <person name="Myers T."/>
            <person name="Yan Y."/>
            <person name="Sichtig H."/>
        </authorList>
    </citation>
    <scope>NUCLEOTIDE SEQUENCE [LARGE SCALE GENOMIC DNA]</scope>
    <source>
        <strain evidence="1 2">FDAARGOS_1013</strain>
    </source>
</reference>
<name>A0A9X7YR80_9GAMM</name>
<dbReference type="Proteomes" id="UP000595933">
    <property type="component" value="Chromosome"/>
</dbReference>
<accession>A0A9X7YR80</accession>
<sequence>MSNNTGSASLFKGFGPPPARGAQLCLSVEGKNMESIYQHVEDIVTVAELQDGFYEVEVTVLVRRSGGSESDFIRMQLESYDGDKKSRQLTVKGCRSSGMQWFRGG</sequence>
<dbReference type="EMBL" id="CP067013">
    <property type="protein sequence ID" value="QQN50616.1"/>
    <property type="molecule type" value="Genomic_DNA"/>
</dbReference>